<dbReference type="AlphaFoldDB" id="A0AA38J770"/>
<gene>
    <name evidence="1" type="ORF">Zmor_000809</name>
</gene>
<keyword evidence="2" id="KW-1185">Reference proteome</keyword>
<sequence>MNEVIEWKQIKLVLAEKQHPKNGAWRYGRTDIAKFCETLKLKLEDSKYPKDIESCSRIMQKGCQETTCKKSQSPANENCHMVVGRHCKTDKNHTAKQTKVAKAGYRRN</sequence>
<evidence type="ECO:0000313" key="1">
    <source>
        <dbReference type="EMBL" id="KAJ3665309.1"/>
    </source>
</evidence>
<dbReference type="EMBL" id="JALNTZ010000001">
    <property type="protein sequence ID" value="KAJ3665309.1"/>
    <property type="molecule type" value="Genomic_DNA"/>
</dbReference>
<evidence type="ECO:0000313" key="2">
    <source>
        <dbReference type="Proteomes" id="UP001168821"/>
    </source>
</evidence>
<accession>A0AA38J770</accession>
<reference evidence="1" key="1">
    <citation type="journal article" date="2023" name="G3 (Bethesda)">
        <title>Whole genome assemblies of Zophobas morio and Tenebrio molitor.</title>
        <authorList>
            <person name="Kaur S."/>
            <person name="Stinson S.A."/>
            <person name="diCenzo G.C."/>
        </authorList>
    </citation>
    <scope>NUCLEOTIDE SEQUENCE</scope>
    <source>
        <strain evidence="1">QUZm001</strain>
    </source>
</reference>
<name>A0AA38J770_9CUCU</name>
<proteinExistence type="predicted"/>
<dbReference type="Proteomes" id="UP001168821">
    <property type="component" value="Unassembled WGS sequence"/>
</dbReference>
<protein>
    <submittedName>
        <fullName evidence="1">Uncharacterized protein</fullName>
    </submittedName>
</protein>
<organism evidence="1 2">
    <name type="scientific">Zophobas morio</name>
    <dbReference type="NCBI Taxonomy" id="2755281"/>
    <lineage>
        <taxon>Eukaryota</taxon>
        <taxon>Metazoa</taxon>
        <taxon>Ecdysozoa</taxon>
        <taxon>Arthropoda</taxon>
        <taxon>Hexapoda</taxon>
        <taxon>Insecta</taxon>
        <taxon>Pterygota</taxon>
        <taxon>Neoptera</taxon>
        <taxon>Endopterygota</taxon>
        <taxon>Coleoptera</taxon>
        <taxon>Polyphaga</taxon>
        <taxon>Cucujiformia</taxon>
        <taxon>Tenebrionidae</taxon>
        <taxon>Zophobas</taxon>
    </lineage>
</organism>
<comment type="caution">
    <text evidence="1">The sequence shown here is derived from an EMBL/GenBank/DDBJ whole genome shotgun (WGS) entry which is preliminary data.</text>
</comment>